<dbReference type="EMBL" id="JADIMQ010000018">
    <property type="protein sequence ID" value="MBO8447876.1"/>
    <property type="molecule type" value="Genomic_DNA"/>
</dbReference>
<proteinExistence type="predicted"/>
<keyword evidence="1" id="KW-0732">Signal</keyword>
<gene>
    <name evidence="2" type="ORF">IAC29_01225</name>
</gene>
<accession>A0A9D9EGX7</accession>
<name>A0A9D9EGX7_9BACT</name>
<evidence type="ECO:0008006" key="4">
    <source>
        <dbReference type="Google" id="ProtNLM"/>
    </source>
</evidence>
<evidence type="ECO:0000313" key="3">
    <source>
        <dbReference type="Proteomes" id="UP000810252"/>
    </source>
</evidence>
<dbReference type="AlphaFoldDB" id="A0A9D9EGX7"/>
<organism evidence="2 3">
    <name type="scientific">Candidatus Cryptobacteroides merdigallinarum</name>
    <dbReference type="NCBI Taxonomy" id="2840770"/>
    <lineage>
        <taxon>Bacteria</taxon>
        <taxon>Pseudomonadati</taxon>
        <taxon>Bacteroidota</taxon>
        <taxon>Bacteroidia</taxon>
        <taxon>Bacteroidales</taxon>
        <taxon>Candidatus Cryptobacteroides</taxon>
    </lineage>
</organism>
<protein>
    <recommendedName>
        <fullName evidence="4">Capsule assembly Wzi family protein</fullName>
    </recommendedName>
</protein>
<dbReference type="Gene3D" id="2.40.160.130">
    <property type="entry name" value="Capsule assembly protein Wzi"/>
    <property type="match status" value="1"/>
</dbReference>
<dbReference type="InterPro" id="IPR038636">
    <property type="entry name" value="Wzi_sf"/>
</dbReference>
<reference evidence="2" key="1">
    <citation type="submission" date="2020-10" db="EMBL/GenBank/DDBJ databases">
        <authorList>
            <person name="Gilroy R."/>
        </authorList>
    </citation>
    <scope>NUCLEOTIDE SEQUENCE</scope>
    <source>
        <strain evidence="2">20514</strain>
    </source>
</reference>
<reference evidence="2" key="2">
    <citation type="journal article" date="2021" name="PeerJ">
        <title>Extensive microbial diversity within the chicken gut microbiome revealed by metagenomics and culture.</title>
        <authorList>
            <person name="Gilroy R."/>
            <person name="Ravi A."/>
            <person name="Getino M."/>
            <person name="Pursley I."/>
            <person name="Horton D.L."/>
            <person name="Alikhan N.F."/>
            <person name="Baker D."/>
            <person name="Gharbi K."/>
            <person name="Hall N."/>
            <person name="Watson M."/>
            <person name="Adriaenssens E.M."/>
            <person name="Foster-Nyarko E."/>
            <person name="Jarju S."/>
            <person name="Secka A."/>
            <person name="Antonio M."/>
            <person name="Oren A."/>
            <person name="Chaudhuri R.R."/>
            <person name="La Ragione R."/>
            <person name="Hildebrand F."/>
            <person name="Pallen M.J."/>
        </authorList>
    </citation>
    <scope>NUCLEOTIDE SEQUENCE</scope>
    <source>
        <strain evidence="2">20514</strain>
    </source>
</reference>
<sequence length="511" mass="56408">MKKKRKSIFLLVSLLLMLAALPVYGQEYRLDWDVSLSAAGATTGALPFWAVTGKNGIVPSTHSAFAVAGTDFTYSSRPGVEVYAGFKLSGSMVPAAFSAVGAAPAIRGYEAAGPASRTWRGAVNELYAGVGWKMLRLDLGMIDRETGYGGLSLTGGNIVWSGNTRSAPGYNLQVDWVEIPGTRGIFALKANYADYKMLDDRYVDGPLLHNKSLFARFRLHSRVHLTLGLEQWSMWGGTSPRNGKQPQSFSDYVRVVCGMSGGEDATLSDQINVLGDHRGRELIQVDWAADRFTLTFAHDIPFDDGSGMGFQNFPDGVNTLCLAFNDKDRWVNEILYEFVFTKCQSGSRHDRPAKPDELERDPDKKTYIIGGNDNYFNNGEYRSGWTYYGRTAGLPLFTPMPADADGLVMGICNNRVVAHHIGIGGKFARRIPYRFKATYSRNYGQYSQRMDLFDSVPEQLSLALEVDFPRFSRKFPVSVSVGAYGDVGELYQDSFGLVLRLSYAGRLVGGR</sequence>
<evidence type="ECO:0000256" key="1">
    <source>
        <dbReference type="SAM" id="SignalP"/>
    </source>
</evidence>
<comment type="caution">
    <text evidence="2">The sequence shown here is derived from an EMBL/GenBank/DDBJ whole genome shotgun (WGS) entry which is preliminary data.</text>
</comment>
<dbReference type="Proteomes" id="UP000810252">
    <property type="component" value="Unassembled WGS sequence"/>
</dbReference>
<evidence type="ECO:0000313" key="2">
    <source>
        <dbReference type="EMBL" id="MBO8447876.1"/>
    </source>
</evidence>
<feature type="signal peptide" evidence="1">
    <location>
        <begin position="1"/>
        <end position="25"/>
    </location>
</feature>
<feature type="chain" id="PRO_5039535735" description="Capsule assembly Wzi family protein" evidence="1">
    <location>
        <begin position="26"/>
        <end position="511"/>
    </location>
</feature>